<evidence type="ECO:0000313" key="1">
    <source>
        <dbReference type="EMBL" id="MFC5063165.1"/>
    </source>
</evidence>
<sequence>MVGIRPNPFFVRRILLVAFAETVMHPGDITDAADPGNCPP</sequence>
<reference evidence="2" key="1">
    <citation type="journal article" date="2019" name="Int. J. Syst. Evol. Microbiol.">
        <title>The Global Catalogue of Microorganisms (GCM) 10K type strain sequencing project: providing services to taxonomists for standard genome sequencing and annotation.</title>
        <authorList>
            <consortium name="The Broad Institute Genomics Platform"/>
            <consortium name="The Broad Institute Genome Sequencing Center for Infectious Disease"/>
            <person name="Wu L."/>
            <person name="Ma J."/>
        </authorList>
    </citation>
    <scope>NUCLEOTIDE SEQUENCE [LARGE SCALE GENOMIC DNA]</scope>
    <source>
        <strain evidence="2">CGMCC 4.7093</strain>
    </source>
</reference>
<gene>
    <name evidence="1" type="ORF">ACFPBZ_13180</name>
</gene>
<proteinExistence type="predicted"/>
<dbReference type="EMBL" id="JBHSIV010000011">
    <property type="protein sequence ID" value="MFC5063165.1"/>
    <property type="molecule type" value="Genomic_DNA"/>
</dbReference>
<keyword evidence="2" id="KW-1185">Reference proteome</keyword>
<evidence type="ECO:0000313" key="2">
    <source>
        <dbReference type="Proteomes" id="UP001595947"/>
    </source>
</evidence>
<dbReference type="RefSeq" id="WP_378036501.1">
    <property type="nucleotide sequence ID" value="NZ_JBHSIV010000011.1"/>
</dbReference>
<name>A0ABV9YJW9_9PSEU</name>
<accession>A0ABV9YJW9</accession>
<comment type="caution">
    <text evidence="1">The sequence shown here is derived from an EMBL/GenBank/DDBJ whole genome shotgun (WGS) entry which is preliminary data.</text>
</comment>
<dbReference type="Proteomes" id="UP001595947">
    <property type="component" value="Unassembled WGS sequence"/>
</dbReference>
<protein>
    <submittedName>
        <fullName evidence="1">Uncharacterized protein</fullName>
    </submittedName>
</protein>
<organism evidence="1 2">
    <name type="scientific">Actinomycetospora atypica</name>
    <dbReference type="NCBI Taxonomy" id="1290095"/>
    <lineage>
        <taxon>Bacteria</taxon>
        <taxon>Bacillati</taxon>
        <taxon>Actinomycetota</taxon>
        <taxon>Actinomycetes</taxon>
        <taxon>Pseudonocardiales</taxon>
        <taxon>Pseudonocardiaceae</taxon>
        <taxon>Actinomycetospora</taxon>
    </lineage>
</organism>